<dbReference type="PANTHER" id="PTHR30244:SF34">
    <property type="entry name" value="DTDP-4-AMINO-4,6-DIDEOXYGALACTOSE TRANSAMINASE"/>
    <property type="match status" value="1"/>
</dbReference>
<evidence type="ECO:0000313" key="6">
    <source>
        <dbReference type="EMBL" id="CAI4032552.1"/>
    </source>
</evidence>
<dbReference type="InterPro" id="IPR015424">
    <property type="entry name" value="PyrdxlP-dep_Trfase"/>
</dbReference>
<keyword evidence="7" id="KW-1185">Reference proteome</keyword>
<keyword evidence="3 4" id="KW-0663">Pyridoxal phosphate</keyword>
<feature type="modified residue" description="N6-(pyridoxal phosphate)lysine" evidence="3">
    <location>
        <position position="182"/>
    </location>
</feature>
<dbReference type="InterPro" id="IPR015421">
    <property type="entry name" value="PyrdxlP-dep_Trfase_major"/>
</dbReference>
<comment type="similarity">
    <text evidence="1 4">Belongs to the DegT/DnrJ/EryC1 family.</text>
</comment>
<accession>A0AA86T6J3</accession>
<dbReference type="EMBL" id="OX365700">
    <property type="protein sequence ID" value="CAI4032552.1"/>
    <property type="molecule type" value="Genomic_DNA"/>
</dbReference>
<dbReference type="GO" id="GO:0000271">
    <property type="term" value="P:polysaccharide biosynthetic process"/>
    <property type="evidence" value="ECO:0007669"/>
    <property type="project" value="TreeGrafter"/>
</dbReference>
<dbReference type="GO" id="GO:0030170">
    <property type="term" value="F:pyridoxal phosphate binding"/>
    <property type="evidence" value="ECO:0007669"/>
    <property type="project" value="TreeGrafter"/>
</dbReference>
<evidence type="ECO:0000313" key="7">
    <source>
        <dbReference type="Proteomes" id="UP001179121"/>
    </source>
</evidence>
<dbReference type="AlphaFoldDB" id="A0AA86T6J3"/>
<evidence type="ECO:0000256" key="3">
    <source>
        <dbReference type="PIRSR" id="PIRSR000390-2"/>
    </source>
</evidence>
<dbReference type="PIRSF" id="PIRSF000390">
    <property type="entry name" value="PLP_StrS"/>
    <property type="match status" value="1"/>
</dbReference>
<dbReference type="RefSeq" id="WP_289269274.1">
    <property type="nucleotide sequence ID" value="NZ_OX365700.1"/>
</dbReference>
<dbReference type="Pfam" id="PF01041">
    <property type="entry name" value="DegT_DnrJ_EryC1"/>
    <property type="match status" value="2"/>
</dbReference>
<dbReference type="Gene3D" id="3.40.640.10">
    <property type="entry name" value="Type I PLP-dependent aspartate aminotransferase-like (Major domain)"/>
    <property type="match status" value="1"/>
</dbReference>
<reference evidence="6" key="1">
    <citation type="submission" date="2022-10" db="EMBL/GenBank/DDBJ databases">
        <authorList>
            <person name="Koch H."/>
        </authorList>
    </citation>
    <scope>NUCLEOTIDE SEQUENCE</scope>
    <source>
        <strain evidence="6">DNF</strain>
    </source>
</reference>
<dbReference type="KEGG" id="nti:DNFV4_02982"/>
<evidence type="ECO:0000256" key="4">
    <source>
        <dbReference type="RuleBase" id="RU004508"/>
    </source>
</evidence>
<feature type="active site" description="Proton acceptor" evidence="2">
    <location>
        <position position="182"/>
    </location>
</feature>
<dbReference type="SUPFAM" id="SSF53383">
    <property type="entry name" value="PLP-dependent transferases"/>
    <property type="match status" value="1"/>
</dbReference>
<proteinExistence type="inferred from homology"/>
<evidence type="ECO:0000256" key="1">
    <source>
        <dbReference type="ARBA" id="ARBA00037999"/>
    </source>
</evidence>
<evidence type="ECO:0000256" key="2">
    <source>
        <dbReference type="PIRSR" id="PIRSR000390-1"/>
    </source>
</evidence>
<dbReference type="GO" id="GO:0008483">
    <property type="term" value="F:transaminase activity"/>
    <property type="evidence" value="ECO:0007669"/>
    <property type="project" value="TreeGrafter"/>
</dbReference>
<feature type="region of interest" description="Disordered" evidence="5">
    <location>
        <begin position="401"/>
        <end position="434"/>
    </location>
</feature>
<name>A0AA86T6J3_9BACT</name>
<sequence>MKIQSTLPPTAAPVPLRGLFAGCAALLAGGSHRNRLEHELRDMFGADHVFLLSSGKAALALILSGLKRLSSNRKVVMPAYTCYSVPSAVVKAGLEVALCDVTPATLDLDLAQLARTLDEDTLCVLPTHLFGLPADVEGVKALCRPRGITVVEDAAQAMGGSRQGRWLGTTGDVGFFSLGRGKNLSSGGGGVIVTRSAAIAAAIREGYDQLPEESRWTAAVKLAELMATEVFIRPPLYWLPAGLPCLGLGETRFYRDFPVEQMAEARAATLVGWRHRLDESNRTRREQAEAFIQELAALAPEAQAVTDPEASYLRLPVLVRDRAVKQALCARAAALGLGISGAYPGTIQQIPELQDRLAVREYPGAMEVVERLVTLPTHRFVRPADRARLCQVLRDLSVAGRKTDGGPEASLSSPAVRATSRAESTWASSPRSHR</sequence>
<gene>
    <name evidence="6" type="ORF">DNFV4_02982</name>
</gene>
<feature type="compositionally biased region" description="Polar residues" evidence="5">
    <location>
        <begin position="421"/>
        <end position="434"/>
    </location>
</feature>
<dbReference type="InterPro" id="IPR000653">
    <property type="entry name" value="DegT/StrS_aminotransferase"/>
</dbReference>
<dbReference type="Gene3D" id="3.90.1150.10">
    <property type="entry name" value="Aspartate Aminotransferase, domain 1"/>
    <property type="match status" value="1"/>
</dbReference>
<dbReference type="PANTHER" id="PTHR30244">
    <property type="entry name" value="TRANSAMINASE"/>
    <property type="match status" value="1"/>
</dbReference>
<organism evidence="6 7">
    <name type="scientific">Nitrospira tepida</name>
    <dbReference type="NCBI Taxonomy" id="2973512"/>
    <lineage>
        <taxon>Bacteria</taxon>
        <taxon>Pseudomonadati</taxon>
        <taxon>Nitrospirota</taxon>
        <taxon>Nitrospiria</taxon>
        <taxon>Nitrospirales</taxon>
        <taxon>Nitrospiraceae</taxon>
        <taxon>Nitrospira</taxon>
    </lineage>
</organism>
<protein>
    <submittedName>
        <fullName evidence="6">Uncharacterized protein</fullName>
    </submittedName>
</protein>
<dbReference type="Proteomes" id="UP001179121">
    <property type="component" value="Chromosome"/>
</dbReference>
<dbReference type="InterPro" id="IPR015422">
    <property type="entry name" value="PyrdxlP-dep_Trfase_small"/>
</dbReference>
<evidence type="ECO:0000256" key="5">
    <source>
        <dbReference type="SAM" id="MobiDB-lite"/>
    </source>
</evidence>